<gene>
    <name evidence="1" type="ORF">N3K66_001766</name>
</gene>
<comment type="caution">
    <text evidence="1">The sequence shown here is derived from an EMBL/GenBank/DDBJ whole genome shotgun (WGS) entry which is preliminary data.</text>
</comment>
<accession>A0ACC0V880</accession>
<dbReference type="EMBL" id="CM047941">
    <property type="protein sequence ID" value="KAI9902414.1"/>
    <property type="molecule type" value="Genomic_DNA"/>
</dbReference>
<evidence type="ECO:0000313" key="2">
    <source>
        <dbReference type="Proteomes" id="UP001163324"/>
    </source>
</evidence>
<dbReference type="Proteomes" id="UP001163324">
    <property type="component" value="Chromosome 2"/>
</dbReference>
<sequence>MSENLQDVPIGEFRDDSYVSRPGAKAEPLPVQSDADKVEDPIDKTKADTDEQLEADDRQAIDKSNVLNERTRASNKTAKGLFREPGDEEGLPSDTGASDNTRVNEPDYNADKLR</sequence>
<proteinExistence type="predicted"/>
<name>A0ACC0V880_9HYPO</name>
<keyword evidence="2" id="KW-1185">Reference proteome</keyword>
<reference evidence="1" key="1">
    <citation type="submission" date="2022-10" db="EMBL/GenBank/DDBJ databases">
        <title>Complete Genome of Trichothecium roseum strain YXFP-22015, a Plant Pathogen Isolated from Citrus.</title>
        <authorList>
            <person name="Wang Y."/>
            <person name="Zhu L."/>
        </authorList>
    </citation>
    <scope>NUCLEOTIDE SEQUENCE</scope>
    <source>
        <strain evidence="1">YXFP-22015</strain>
    </source>
</reference>
<evidence type="ECO:0000313" key="1">
    <source>
        <dbReference type="EMBL" id="KAI9902414.1"/>
    </source>
</evidence>
<protein>
    <submittedName>
        <fullName evidence="1">Uncharacterized protein</fullName>
    </submittedName>
</protein>
<organism evidence="1 2">
    <name type="scientific">Trichothecium roseum</name>
    <dbReference type="NCBI Taxonomy" id="47278"/>
    <lineage>
        <taxon>Eukaryota</taxon>
        <taxon>Fungi</taxon>
        <taxon>Dikarya</taxon>
        <taxon>Ascomycota</taxon>
        <taxon>Pezizomycotina</taxon>
        <taxon>Sordariomycetes</taxon>
        <taxon>Hypocreomycetidae</taxon>
        <taxon>Hypocreales</taxon>
        <taxon>Hypocreales incertae sedis</taxon>
        <taxon>Trichothecium</taxon>
    </lineage>
</organism>